<evidence type="ECO:0000313" key="2">
    <source>
        <dbReference type="Proteomes" id="UP000807306"/>
    </source>
</evidence>
<evidence type="ECO:0000313" key="1">
    <source>
        <dbReference type="EMBL" id="KAF9530546.1"/>
    </source>
</evidence>
<protein>
    <submittedName>
        <fullName evidence="1">Uncharacterized protein</fullName>
    </submittedName>
</protein>
<accession>A0A9P6EIZ2</accession>
<reference evidence="1" key="1">
    <citation type="submission" date="2020-11" db="EMBL/GenBank/DDBJ databases">
        <authorList>
            <consortium name="DOE Joint Genome Institute"/>
            <person name="Ahrendt S."/>
            <person name="Riley R."/>
            <person name="Andreopoulos W."/>
            <person name="Labutti K."/>
            <person name="Pangilinan J."/>
            <person name="Ruiz-Duenas F.J."/>
            <person name="Barrasa J.M."/>
            <person name="Sanchez-Garcia M."/>
            <person name="Camarero S."/>
            <person name="Miyauchi S."/>
            <person name="Serrano A."/>
            <person name="Linde D."/>
            <person name="Babiker R."/>
            <person name="Drula E."/>
            <person name="Ayuso-Fernandez I."/>
            <person name="Pacheco R."/>
            <person name="Padilla G."/>
            <person name="Ferreira P."/>
            <person name="Barriuso J."/>
            <person name="Kellner H."/>
            <person name="Castanera R."/>
            <person name="Alfaro M."/>
            <person name="Ramirez L."/>
            <person name="Pisabarro A.G."/>
            <person name="Kuo A."/>
            <person name="Tritt A."/>
            <person name="Lipzen A."/>
            <person name="He G."/>
            <person name="Yan M."/>
            <person name="Ng V."/>
            <person name="Cullen D."/>
            <person name="Martin F."/>
            <person name="Rosso M.-N."/>
            <person name="Henrissat B."/>
            <person name="Hibbett D."/>
            <person name="Martinez A.T."/>
            <person name="Grigoriev I.V."/>
        </authorList>
    </citation>
    <scope>NUCLEOTIDE SEQUENCE</scope>
    <source>
        <strain evidence="1">CBS 506.95</strain>
    </source>
</reference>
<feature type="non-terminal residue" evidence="1">
    <location>
        <position position="155"/>
    </location>
</feature>
<name>A0A9P6EIZ2_9AGAR</name>
<feature type="non-terminal residue" evidence="1">
    <location>
        <position position="1"/>
    </location>
</feature>
<sequence length="155" mass="17327">FSVDIKRSKEFLTSSPEVAVELNSFPSSQWERILRGQAVDLDQILSGLHGVQLAQVGKARIRNSQVDLSTPEPRRTVQTSTDWSVAFRKAADATSFIFEHRTVKLLLYAQYIESLFAAKIPASHGRVILYDKAVRSHVGGGHNISLTDYHKFSTL</sequence>
<dbReference type="Proteomes" id="UP000807306">
    <property type="component" value="Unassembled WGS sequence"/>
</dbReference>
<organism evidence="1 2">
    <name type="scientific">Crepidotus variabilis</name>
    <dbReference type="NCBI Taxonomy" id="179855"/>
    <lineage>
        <taxon>Eukaryota</taxon>
        <taxon>Fungi</taxon>
        <taxon>Dikarya</taxon>
        <taxon>Basidiomycota</taxon>
        <taxon>Agaricomycotina</taxon>
        <taxon>Agaricomycetes</taxon>
        <taxon>Agaricomycetidae</taxon>
        <taxon>Agaricales</taxon>
        <taxon>Agaricineae</taxon>
        <taxon>Crepidotaceae</taxon>
        <taxon>Crepidotus</taxon>
    </lineage>
</organism>
<proteinExistence type="predicted"/>
<dbReference type="AlphaFoldDB" id="A0A9P6EIZ2"/>
<dbReference type="OrthoDB" id="2355984at2759"/>
<keyword evidence="2" id="KW-1185">Reference proteome</keyword>
<comment type="caution">
    <text evidence="1">The sequence shown here is derived from an EMBL/GenBank/DDBJ whole genome shotgun (WGS) entry which is preliminary data.</text>
</comment>
<gene>
    <name evidence="1" type="ORF">CPB83DRAFT_788099</name>
</gene>
<dbReference type="EMBL" id="MU157839">
    <property type="protein sequence ID" value="KAF9530546.1"/>
    <property type="molecule type" value="Genomic_DNA"/>
</dbReference>